<keyword evidence="4" id="KW-0472">Membrane</keyword>
<dbReference type="Gene3D" id="1.20.120.1630">
    <property type="match status" value="1"/>
</dbReference>
<dbReference type="GO" id="GO:0016020">
    <property type="term" value="C:membrane"/>
    <property type="evidence" value="ECO:0007669"/>
    <property type="project" value="UniProtKB-SubCell"/>
</dbReference>
<reference evidence="5 6" key="1">
    <citation type="journal article" date="1999" name="Science">
        <title>Genome sequence of the radioresistant bacterium Deinococcus radiodurans R1.</title>
        <authorList>
            <person name="White O."/>
            <person name="Eisen J.A."/>
            <person name="Heidelberg J.F."/>
            <person name="Hickey E.K."/>
            <person name="Peterson J.D."/>
            <person name="Dodson R.J."/>
            <person name="Haft D.H."/>
            <person name="Gwinn M.L."/>
            <person name="Nelson W.C."/>
            <person name="Richardson D.L."/>
            <person name="Moffat K.S."/>
            <person name="Qin H."/>
            <person name="Jiang L."/>
            <person name="Pamphile W."/>
            <person name="Crosby M."/>
            <person name="Shen M."/>
            <person name="Vamathevan J.J."/>
            <person name="Lam P."/>
            <person name="McDonald L."/>
            <person name="Utterback T."/>
            <person name="Zalewski C."/>
            <person name="Makarova K.S."/>
            <person name="Aravind L."/>
            <person name="Daly M.J."/>
            <person name="Minton K.W."/>
            <person name="Fleischmann R.D."/>
            <person name="Ketchum K.A."/>
            <person name="Nelson K.E."/>
            <person name="Salzberg S."/>
            <person name="Smith H.O."/>
            <person name="Venter J.C."/>
            <person name="Fraser C.M."/>
        </authorList>
    </citation>
    <scope>NUCLEOTIDE SEQUENCE [LARGE SCALE GENOMIC DNA]</scope>
    <source>
        <strain evidence="6">ATCC 13939 / DSM 20539 / JCM 16871 / LMG 4051 / NBRC 15346 / NCIMB 9279 / R1 / VKM B-1422</strain>
    </source>
</reference>
<keyword evidence="2" id="KW-0812">Transmembrane</keyword>
<dbReference type="HOGENOM" id="CLU_102515_0_0_0"/>
<name>Q9RTL5_DEIRA</name>
<sequence length="189" mass="21367">MTEQKAVFCRPAATLPAMKARTLTPYLVGGLIVQRLLEVRLARRNERWAREHGAVEYGQEHYWTFFVLHPAWLLSLLLEGRANGKRVNWPALLLFLALQPLRYWVMHTLGRYWNTRILIVPGGQRVTSGPFRFLGHPNYTVVALELAAAPLAVGAWRTAVAFSLLNAALLLGVRIPAEDRALAEYRRSG</sequence>
<dbReference type="Pfam" id="PF04140">
    <property type="entry name" value="ICMT"/>
    <property type="match status" value="1"/>
</dbReference>
<comment type="subcellular location">
    <subcellularLocation>
        <location evidence="1">Membrane</location>
        <topology evidence="1">Multi-pass membrane protein</topology>
    </subcellularLocation>
</comment>
<keyword evidence="6" id="KW-1185">Reference proteome</keyword>
<dbReference type="InterPro" id="IPR007269">
    <property type="entry name" value="ICMT_MeTrfase"/>
</dbReference>
<gene>
    <name evidence="5" type="ordered locus">DR_1745</name>
</gene>
<dbReference type="STRING" id="243230.DR_1745"/>
<evidence type="ECO:0000256" key="3">
    <source>
        <dbReference type="ARBA" id="ARBA00022989"/>
    </source>
</evidence>
<organism evidence="5 6">
    <name type="scientific">Deinococcus radiodurans (strain ATCC 13939 / DSM 20539 / JCM 16871 / CCUG 27074 / LMG 4051 / NBRC 15346 / NCIMB 9279 / VKM B-1422 / R1)</name>
    <dbReference type="NCBI Taxonomy" id="243230"/>
    <lineage>
        <taxon>Bacteria</taxon>
        <taxon>Thermotogati</taxon>
        <taxon>Deinococcota</taxon>
        <taxon>Deinococci</taxon>
        <taxon>Deinococcales</taxon>
        <taxon>Deinococcaceae</taxon>
        <taxon>Deinococcus</taxon>
    </lineage>
</organism>
<dbReference type="Proteomes" id="UP000002524">
    <property type="component" value="Chromosome 1"/>
</dbReference>
<dbReference type="KEGG" id="dra:DR_1745"/>
<dbReference type="PIR" id="F75358">
    <property type="entry name" value="F75358"/>
</dbReference>
<evidence type="ECO:0000256" key="4">
    <source>
        <dbReference type="ARBA" id="ARBA00023136"/>
    </source>
</evidence>
<proteinExistence type="predicted"/>
<dbReference type="InParanoid" id="Q9RTL5"/>
<evidence type="ECO:0008006" key="7">
    <source>
        <dbReference type="Google" id="ProtNLM"/>
    </source>
</evidence>
<keyword evidence="3" id="KW-1133">Transmembrane helix</keyword>
<dbReference type="FunCoup" id="Q9RTL5">
    <property type="interactions" value="21"/>
</dbReference>
<dbReference type="PATRIC" id="fig|243230.17.peg.1955"/>
<evidence type="ECO:0000256" key="1">
    <source>
        <dbReference type="ARBA" id="ARBA00004141"/>
    </source>
</evidence>
<dbReference type="PaxDb" id="243230-DR_1745"/>
<dbReference type="PANTHER" id="PTHR43847:SF1">
    <property type="entry name" value="BLL3993 PROTEIN"/>
    <property type="match status" value="1"/>
</dbReference>
<dbReference type="EMBL" id="AE000513">
    <property type="protein sequence ID" value="AAF11301.1"/>
    <property type="molecule type" value="Genomic_DNA"/>
</dbReference>
<evidence type="ECO:0000313" key="5">
    <source>
        <dbReference type="EMBL" id="AAF11301.1"/>
    </source>
</evidence>
<evidence type="ECO:0000313" key="6">
    <source>
        <dbReference type="Proteomes" id="UP000002524"/>
    </source>
</evidence>
<dbReference type="EnsemblBacteria" id="AAF11301">
    <property type="protein sequence ID" value="AAF11301"/>
    <property type="gene ID" value="DR_1745"/>
</dbReference>
<evidence type="ECO:0000256" key="2">
    <source>
        <dbReference type="ARBA" id="ARBA00022692"/>
    </source>
</evidence>
<dbReference type="GO" id="GO:0004671">
    <property type="term" value="F:protein C-terminal S-isoprenylcysteine carboxyl O-methyltransferase activity"/>
    <property type="evidence" value="ECO:0007669"/>
    <property type="project" value="InterPro"/>
</dbReference>
<protein>
    <recommendedName>
        <fullName evidence="7">Isoprenylcysteine carboxyl methyltransferase</fullName>
    </recommendedName>
</protein>
<dbReference type="PANTHER" id="PTHR43847">
    <property type="entry name" value="BLL3993 PROTEIN"/>
    <property type="match status" value="1"/>
</dbReference>
<dbReference type="eggNOG" id="COG1755">
    <property type="taxonomic scope" value="Bacteria"/>
</dbReference>
<dbReference type="InterPro" id="IPR052527">
    <property type="entry name" value="Metal_cation-efflux_comp"/>
</dbReference>
<dbReference type="OrthoDB" id="7203053at2"/>
<dbReference type="AlphaFoldDB" id="Q9RTL5"/>
<accession>Q9RTL5</accession>